<protein>
    <submittedName>
        <fullName evidence="1">Uncharacterized protein</fullName>
    </submittedName>
</protein>
<evidence type="ECO:0000313" key="1">
    <source>
        <dbReference type="EMBL" id="XCD05792.1"/>
    </source>
</evidence>
<sequence length="189" mass="20211">MDLDPAQALIAGNIAQQTEPAAQWLWGRWDGQRVYLGDAPTTPLVAENAAGDLPPTGRVFCLLADKRVTILGPVKPIPESASGRSSDGWWHRSPDGMQICWQRVQTTSAATTPYGGMHLIRHLWTYPAPFIAPPAVTVGRLQLGAGAAAIASTEDPGTSSCILRGWDVAARSQGTPLYVTATAVGRWRN</sequence>
<accession>A0AAU8B0I1</accession>
<dbReference type="EMBL" id="PP511597">
    <property type="protein sequence ID" value="XCD05792.1"/>
    <property type="molecule type" value="Genomic_DNA"/>
</dbReference>
<organism evidence="1">
    <name type="scientific">Dulem virus 32</name>
    <dbReference type="NCBI Taxonomy" id="3145750"/>
    <lineage>
        <taxon>Viruses</taxon>
        <taxon>Duplodnaviria</taxon>
        <taxon>Heunggongvirae</taxon>
        <taxon>Uroviricota</taxon>
        <taxon>Caudoviricetes</taxon>
    </lineage>
</organism>
<reference evidence="1" key="1">
    <citation type="submission" date="2024-03" db="EMBL/GenBank/DDBJ databases">
        <title>Diverse circular DNA viruses in blood, oral, and fecal samples of captive lemurs.</title>
        <authorList>
            <person name="Paietta E.N."/>
            <person name="Kraberger S."/>
            <person name="Lund M.C."/>
            <person name="Custer J.M."/>
            <person name="Vargas K.M."/>
            <person name="Ehmke E.E."/>
            <person name="Yoder A.D."/>
            <person name="Varsani A."/>
        </authorList>
    </citation>
    <scope>NUCLEOTIDE SEQUENCE</scope>
    <source>
        <strain evidence="1">Duke_24SF_91</strain>
    </source>
</reference>
<name>A0AAU8B0I1_9CAUD</name>
<proteinExistence type="predicted"/>